<proteinExistence type="predicted"/>
<dbReference type="STRING" id="1128970.SAMN04487935_0691"/>
<organism evidence="3 4">
    <name type="scientific">Flavobacterium noncentrifugens</name>
    <dbReference type="NCBI Taxonomy" id="1128970"/>
    <lineage>
        <taxon>Bacteria</taxon>
        <taxon>Pseudomonadati</taxon>
        <taxon>Bacteroidota</taxon>
        <taxon>Flavobacteriia</taxon>
        <taxon>Flavobacteriales</taxon>
        <taxon>Flavobacteriaceae</taxon>
        <taxon>Flavobacterium</taxon>
    </lineage>
</organism>
<feature type="domain" description="DUF5017" evidence="2">
    <location>
        <begin position="108"/>
        <end position="203"/>
    </location>
</feature>
<dbReference type="InterPro" id="IPR032185">
    <property type="entry name" value="DUF5017"/>
</dbReference>
<gene>
    <name evidence="3" type="ORF">SAMN04487935_0691</name>
</gene>
<sequence>MKTNSVKALFLAVLTAGMLTSCVGDDDTVLPNYKPVIFGEDFELNAVDNTLLALPGWLNYNELGSSRWTSQYYSSNNYAEYSSFNSGDAVNIGWLITPSITLGAHPNEKLLFQSAQSYVTNTANTLEVLISTDFDGTVANVTTAHWTPLSANFPTTTSTYFAFLKSGDVDLSSYSGPVHIAFRVKGSGTNTNLDGSYQIDNLRITY</sequence>
<evidence type="ECO:0000313" key="4">
    <source>
        <dbReference type="Proteomes" id="UP000199580"/>
    </source>
</evidence>
<feature type="signal peptide" evidence="1">
    <location>
        <begin position="1"/>
        <end position="23"/>
    </location>
</feature>
<feature type="chain" id="PRO_5011563420" description="DUF5017 domain-containing protein" evidence="1">
    <location>
        <begin position="24"/>
        <end position="206"/>
    </location>
</feature>
<protein>
    <recommendedName>
        <fullName evidence="2">DUF5017 domain-containing protein</fullName>
    </recommendedName>
</protein>
<dbReference type="NCBIfam" id="NF038128">
    <property type="entry name" value="choice_anch_J"/>
    <property type="match status" value="1"/>
</dbReference>
<keyword evidence="1" id="KW-0732">Signal</keyword>
<dbReference type="Proteomes" id="UP000199580">
    <property type="component" value="Unassembled WGS sequence"/>
</dbReference>
<name>A0A1G8STF8_9FLAO</name>
<dbReference type="EMBL" id="FNEZ01000001">
    <property type="protein sequence ID" value="SDJ32471.1"/>
    <property type="molecule type" value="Genomic_DNA"/>
</dbReference>
<evidence type="ECO:0000313" key="3">
    <source>
        <dbReference type="EMBL" id="SDJ32471.1"/>
    </source>
</evidence>
<dbReference type="AlphaFoldDB" id="A0A1G8STF8"/>
<dbReference type="Pfam" id="PF16409">
    <property type="entry name" value="DUF5017"/>
    <property type="match status" value="1"/>
</dbReference>
<dbReference type="PROSITE" id="PS51257">
    <property type="entry name" value="PROKAR_LIPOPROTEIN"/>
    <property type="match status" value="1"/>
</dbReference>
<dbReference type="RefSeq" id="WP_170227521.1">
    <property type="nucleotide sequence ID" value="NZ_BKAI01000002.1"/>
</dbReference>
<keyword evidence="4" id="KW-1185">Reference proteome</keyword>
<evidence type="ECO:0000256" key="1">
    <source>
        <dbReference type="SAM" id="SignalP"/>
    </source>
</evidence>
<reference evidence="3 4" key="1">
    <citation type="submission" date="2016-10" db="EMBL/GenBank/DDBJ databases">
        <authorList>
            <person name="de Groot N.N."/>
        </authorList>
    </citation>
    <scope>NUCLEOTIDE SEQUENCE [LARGE SCALE GENOMIC DNA]</scope>
    <source>
        <strain evidence="3 4">CGMCC 1.10076</strain>
    </source>
</reference>
<dbReference type="Gene3D" id="2.60.120.200">
    <property type="match status" value="1"/>
</dbReference>
<evidence type="ECO:0000259" key="2">
    <source>
        <dbReference type="Pfam" id="PF16409"/>
    </source>
</evidence>
<accession>A0A1G8STF8</accession>